<evidence type="ECO:0000313" key="3">
    <source>
        <dbReference type="Proteomes" id="UP000630660"/>
    </source>
</evidence>
<feature type="transmembrane region" description="Helical" evidence="1">
    <location>
        <begin position="313"/>
        <end position="330"/>
    </location>
</feature>
<keyword evidence="1" id="KW-0472">Membrane</keyword>
<dbReference type="Pfam" id="PF06123">
    <property type="entry name" value="CreD"/>
    <property type="match status" value="1"/>
</dbReference>
<accession>A0A9D5K947</accession>
<feature type="transmembrane region" description="Helical" evidence="1">
    <location>
        <begin position="342"/>
        <end position="362"/>
    </location>
</feature>
<dbReference type="EMBL" id="WJKJ01000138">
    <property type="protein sequence ID" value="MBD3364404.1"/>
    <property type="molecule type" value="Genomic_DNA"/>
</dbReference>
<evidence type="ECO:0000313" key="2">
    <source>
        <dbReference type="EMBL" id="MBD3364404.1"/>
    </source>
</evidence>
<protein>
    <recommendedName>
        <fullName evidence="4">Cell envelope integrity protein CreD</fullName>
    </recommendedName>
</protein>
<reference evidence="2" key="1">
    <citation type="submission" date="2019-11" db="EMBL/GenBank/DDBJ databases">
        <title>Microbial mats filling the niche in hypersaline microbial mats.</title>
        <authorList>
            <person name="Wong H.L."/>
            <person name="Macleod F.I."/>
            <person name="White R.A. III"/>
            <person name="Burns B.P."/>
        </authorList>
    </citation>
    <scope>NUCLEOTIDE SEQUENCE</scope>
    <source>
        <strain evidence="2">Bin_327</strain>
    </source>
</reference>
<feature type="transmembrane region" description="Helical" evidence="1">
    <location>
        <begin position="21"/>
        <end position="39"/>
    </location>
</feature>
<keyword evidence="1" id="KW-0812">Transmembrane</keyword>
<organism evidence="2 3">
    <name type="scientific">candidate division WOR-3 bacterium</name>
    <dbReference type="NCBI Taxonomy" id="2052148"/>
    <lineage>
        <taxon>Bacteria</taxon>
        <taxon>Bacteria division WOR-3</taxon>
    </lineage>
</organism>
<feature type="transmembrane region" description="Helical" evidence="1">
    <location>
        <begin position="396"/>
        <end position="416"/>
    </location>
</feature>
<gene>
    <name evidence="2" type="ORF">GF359_04220</name>
</gene>
<feature type="transmembrane region" description="Helical" evidence="1">
    <location>
        <begin position="282"/>
        <end position="301"/>
    </location>
</feature>
<proteinExistence type="predicted"/>
<feature type="transmembrane region" description="Helical" evidence="1">
    <location>
        <begin position="369"/>
        <end position="390"/>
    </location>
</feature>
<name>A0A9D5K947_UNCW3</name>
<evidence type="ECO:0000256" key="1">
    <source>
        <dbReference type="SAM" id="Phobius"/>
    </source>
</evidence>
<dbReference type="InterPro" id="IPR010364">
    <property type="entry name" value="Uncharacterised_IM_CreD"/>
</dbReference>
<dbReference type="Proteomes" id="UP000630660">
    <property type="component" value="Unassembled WGS sequence"/>
</dbReference>
<evidence type="ECO:0008006" key="4">
    <source>
        <dbReference type="Google" id="ProtNLM"/>
    </source>
</evidence>
<sequence>MADMSKSLKPPQSSSSKALRYVIVAIIYVVFTLAAVVLGCRVQVKNTSVLESNRADVYDHWGSAIAQYAPTISFLFEPARYNSKGELVTDAVMEYETPESNIDVEIISSPRTSGKMRFPGYQVSFNATYVFSNPFDAALPAHFNMMLPQDTELESLDSLEITVDGEIYNEDHNYANGIDWEKNMAPGETHTITVTYNSRGTGNWEYVLSNYRDLIPLFKLHLTTDFVNIDYPEGTMAADTMVIDKDEGTADLTWTLKNSITGQNIGVVIPEPVDVGKATANIMYFVPLGLIFFLGIILLLTSIKGTPLHPMHYLFLTGGFFVFHVLMSYLPTLMQEMASGVLWAFLISFAASALMTLIYSTLIRKGKVVIWSTALGIALFQVGFSLAQFVPKFRGLILALIIIAGLGIAMGFTARVDWKGKL</sequence>
<keyword evidence="1" id="KW-1133">Transmembrane helix</keyword>
<dbReference type="AlphaFoldDB" id="A0A9D5K947"/>
<comment type="caution">
    <text evidence="2">The sequence shown here is derived from an EMBL/GenBank/DDBJ whole genome shotgun (WGS) entry which is preliminary data.</text>
</comment>